<sequence>MPDGNARQGQNTVGEFVIPAEIADLNLFPATEVKPEDVGALTLARKDGAPVLTSSWGTVAPVVGPHRRGRVRDPCRALLRWITAVPRTADREGLF</sequence>
<dbReference type="EMBL" id="BMVP01000024">
    <property type="protein sequence ID" value="GHB83722.1"/>
    <property type="molecule type" value="Genomic_DNA"/>
</dbReference>
<protein>
    <submittedName>
        <fullName evidence="1">Uncharacterized protein</fullName>
    </submittedName>
</protein>
<name>A0ABQ3F207_9ACTN</name>
<evidence type="ECO:0000313" key="2">
    <source>
        <dbReference type="Proteomes" id="UP000642673"/>
    </source>
</evidence>
<accession>A0ABQ3F207</accession>
<reference evidence="2" key="1">
    <citation type="journal article" date="2019" name="Int. J. Syst. Evol. Microbiol.">
        <title>The Global Catalogue of Microorganisms (GCM) 10K type strain sequencing project: providing services to taxonomists for standard genome sequencing and annotation.</title>
        <authorList>
            <consortium name="The Broad Institute Genomics Platform"/>
            <consortium name="The Broad Institute Genome Sequencing Center for Infectious Disease"/>
            <person name="Wu L."/>
            <person name="Ma J."/>
        </authorList>
    </citation>
    <scope>NUCLEOTIDE SEQUENCE [LARGE SCALE GENOMIC DNA]</scope>
    <source>
        <strain evidence="2">JCM 4738</strain>
    </source>
</reference>
<comment type="caution">
    <text evidence="1">The sequence shown here is derived from an EMBL/GenBank/DDBJ whole genome shotgun (WGS) entry which is preliminary data.</text>
</comment>
<proteinExistence type="predicted"/>
<organism evidence="1 2">
    <name type="scientific">Streptomyces cirratus</name>
    <dbReference type="NCBI Taxonomy" id="68187"/>
    <lineage>
        <taxon>Bacteria</taxon>
        <taxon>Bacillati</taxon>
        <taxon>Actinomycetota</taxon>
        <taxon>Actinomycetes</taxon>
        <taxon>Kitasatosporales</taxon>
        <taxon>Streptomycetaceae</taxon>
        <taxon>Streptomyces</taxon>
    </lineage>
</organism>
<gene>
    <name evidence="1" type="ORF">GCM10010347_63250</name>
</gene>
<evidence type="ECO:0000313" key="1">
    <source>
        <dbReference type="EMBL" id="GHB83722.1"/>
    </source>
</evidence>
<keyword evidence="2" id="KW-1185">Reference proteome</keyword>
<dbReference type="Proteomes" id="UP000642673">
    <property type="component" value="Unassembled WGS sequence"/>
</dbReference>